<name>A0A0C2D8I1_9BACT</name>
<evidence type="ECO:0000259" key="2">
    <source>
        <dbReference type="Pfam" id="PF09937"/>
    </source>
</evidence>
<evidence type="ECO:0000313" key="4">
    <source>
        <dbReference type="Proteomes" id="UP000031599"/>
    </source>
</evidence>
<accession>A0A0C2D8I1</accession>
<gene>
    <name evidence="3" type="ORF">DB30_02692</name>
</gene>
<dbReference type="EMBL" id="JMCC02000002">
    <property type="protein sequence ID" value="KIG19411.1"/>
    <property type="molecule type" value="Genomic_DNA"/>
</dbReference>
<dbReference type="Proteomes" id="UP000031599">
    <property type="component" value="Unassembled WGS sequence"/>
</dbReference>
<dbReference type="AlphaFoldDB" id="A0A0C2D8I1"/>
<reference evidence="3 4" key="1">
    <citation type="submission" date="2014-12" db="EMBL/GenBank/DDBJ databases">
        <title>Genome assembly of Enhygromyxa salina DSM 15201.</title>
        <authorList>
            <person name="Sharma G."/>
            <person name="Subramanian S."/>
        </authorList>
    </citation>
    <scope>NUCLEOTIDE SEQUENCE [LARGE SCALE GENOMIC DNA]</scope>
    <source>
        <strain evidence="3 4">DSM 15201</strain>
    </source>
</reference>
<evidence type="ECO:0000256" key="1">
    <source>
        <dbReference type="SAM" id="MobiDB-lite"/>
    </source>
</evidence>
<organism evidence="3 4">
    <name type="scientific">Enhygromyxa salina</name>
    <dbReference type="NCBI Taxonomy" id="215803"/>
    <lineage>
        <taxon>Bacteria</taxon>
        <taxon>Pseudomonadati</taxon>
        <taxon>Myxococcota</taxon>
        <taxon>Polyangia</taxon>
        <taxon>Nannocystales</taxon>
        <taxon>Nannocystaceae</taxon>
        <taxon>Enhygromyxa</taxon>
    </lineage>
</organism>
<dbReference type="InterPro" id="IPR018683">
    <property type="entry name" value="DUF2169"/>
</dbReference>
<proteinExistence type="predicted"/>
<dbReference type="RefSeq" id="WP_240480135.1">
    <property type="nucleotide sequence ID" value="NZ_JMCC02000002.1"/>
</dbReference>
<evidence type="ECO:0000313" key="3">
    <source>
        <dbReference type="EMBL" id="KIG19411.1"/>
    </source>
</evidence>
<dbReference type="Pfam" id="PF09937">
    <property type="entry name" value="DUF2169"/>
    <property type="match status" value="1"/>
</dbReference>
<protein>
    <submittedName>
        <fullName evidence="3">Putative exported protein</fullName>
    </submittedName>
</protein>
<feature type="region of interest" description="Disordered" evidence="1">
    <location>
        <begin position="129"/>
        <end position="155"/>
    </location>
</feature>
<comment type="caution">
    <text evidence="3">The sequence shown here is derived from an EMBL/GenBank/DDBJ whole genome shotgun (WGS) entry which is preliminary data.</text>
</comment>
<feature type="domain" description="DUF2169" evidence="2">
    <location>
        <begin position="6"/>
        <end position="294"/>
    </location>
</feature>
<sequence length="316" mass="34478">MRDISGHHHWIVAVKATYTVNTRGDLVLADDQIPPLHEPEYYGEPGASSIRYEADLIAAKPGTDVTLNANAHTPGGKPAREVAVALRINGRAKVLTVFGERSYDGVVQLATSAPAEFTSCPLRYELAYGGSDTTDSDPKRHRLDPKNPIGRGEASSLAALRGKPAHRIEYPGGSPARSGPAGFGALASYWSPRLELAGTYGRHWEQTKRPLLPDDYDPRCLSCSPQDQRPPGQWLIGGERIELVNMTPSGAMSFEVPGHVFTFRSLFGRRSREHVGQIASVVVDAEDSRVIVVWQSSLAVEPDEIDYLDKTIIEVT</sequence>